<name>A0A1Y2DMV9_9PEZI</name>
<keyword evidence="2" id="KW-1185">Reference proteome</keyword>
<dbReference type="Proteomes" id="UP000193689">
    <property type="component" value="Unassembled WGS sequence"/>
</dbReference>
<dbReference type="InParanoid" id="A0A1Y2DMV9"/>
<evidence type="ECO:0000313" key="2">
    <source>
        <dbReference type="Proteomes" id="UP000193689"/>
    </source>
</evidence>
<proteinExistence type="predicted"/>
<dbReference type="RefSeq" id="XP_040712855.1">
    <property type="nucleotide sequence ID" value="XM_040864184.1"/>
</dbReference>
<gene>
    <name evidence="1" type="ORF">BCR38DRAFT_487685</name>
</gene>
<reference evidence="1 2" key="1">
    <citation type="submission" date="2016-07" db="EMBL/GenBank/DDBJ databases">
        <title>Pervasive Adenine N6-methylation of Active Genes in Fungi.</title>
        <authorList>
            <consortium name="DOE Joint Genome Institute"/>
            <person name="Mondo S.J."/>
            <person name="Dannebaum R.O."/>
            <person name="Kuo R.C."/>
            <person name="Labutti K."/>
            <person name="Haridas S."/>
            <person name="Kuo A."/>
            <person name="Salamov A."/>
            <person name="Ahrendt S.R."/>
            <person name="Lipzen A."/>
            <person name="Sullivan W."/>
            <person name="Andreopoulos W.B."/>
            <person name="Clum A."/>
            <person name="Lindquist E."/>
            <person name="Daum C."/>
            <person name="Ramamoorthy G.K."/>
            <person name="Gryganskyi A."/>
            <person name="Culley D."/>
            <person name="Magnuson J.K."/>
            <person name="James T.Y."/>
            <person name="O'Malley M.A."/>
            <person name="Stajich J.E."/>
            <person name="Spatafora J.W."/>
            <person name="Visel A."/>
            <person name="Grigoriev I.V."/>
        </authorList>
    </citation>
    <scope>NUCLEOTIDE SEQUENCE [LARGE SCALE GENOMIC DNA]</scope>
    <source>
        <strain evidence="1 2">CBS 129021</strain>
    </source>
</reference>
<comment type="caution">
    <text evidence="1">The sequence shown here is derived from an EMBL/GenBank/DDBJ whole genome shotgun (WGS) entry which is preliminary data.</text>
</comment>
<dbReference type="EMBL" id="MCFJ01000011">
    <property type="protein sequence ID" value="ORY60628.1"/>
    <property type="molecule type" value="Genomic_DNA"/>
</dbReference>
<accession>A0A1Y2DMV9</accession>
<dbReference type="GeneID" id="63780396"/>
<sequence>MGNCFTLTQLLERAQGWKVLCFRCPDSRIFMENVIRLAPPPQGNLVLVAEPISEASLERILRGRDGAASLPEVHTCQISHDVVDGQRVSMRHDSLHPFENGRTDGYGESVAIDMEGVKEKGADITAIRGDNVNHSVERATTLANDLVAGWNWPEFRDQCFVLADDAMDGPVEVDKYKDGEEEHLFWG</sequence>
<protein>
    <submittedName>
        <fullName evidence="1">Uncharacterized protein</fullName>
    </submittedName>
</protein>
<dbReference type="AlphaFoldDB" id="A0A1Y2DMV9"/>
<evidence type="ECO:0000313" key="1">
    <source>
        <dbReference type="EMBL" id="ORY60628.1"/>
    </source>
</evidence>
<organism evidence="1 2">
    <name type="scientific">Pseudomassariella vexata</name>
    <dbReference type="NCBI Taxonomy" id="1141098"/>
    <lineage>
        <taxon>Eukaryota</taxon>
        <taxon>Fungi</taxon>
        <taxon>Dikarya</taxon>
        <taxon>Ascomycota</taxon>
        <taxon>Pezizomycotina</taxon>
        <taxon>Sordariomycetes</taxon>
        <taxon>Xylariomycetidae</taxon>
        <taxon>Amphisphaeriales</taxon>
        <taxon>Pseudomassariaceae</taxon>
        <taxon>Pseudomassariella</taxon>
    </lineage>
</organism>